<dbReference type="RefSeq" id="WP_073600097.1">
    <property type="nucleotide sequence ID" value="NZ_MRCB01000015.1"/>
</dbReference>
<dbReference type="STRING" id="1921803.NIES593_13585"/>
<dbReference type="NCBIfam" id="TIGR04533">
    <property type="entry name" value="cyanosortB_assc"/>
    <property type="match status" value="1"/>
</dbReference>
<dbReference type="EMBL" id="MRCB01000015">
    <property type="protein sequence ID" value="OKH22223.1"/>
    <property type="molecule type" value="Genomic_DNA"/>
</dbReference>
<keyword evidence="2" id="KW-1185">Reference proteome</keyword>
<reference evidence="1 2" key="1">
    <citation type="submission" date="2016-11" db="EMBL/GenBank/DDBJ databases">
        <title>Draft Genome Sequences of Nine Cyanobacterial Strains from Diverse Habitats.</title>
        <authorList>
            <person name="Zhu T."/>
            <person name="Hou S."/>
            <person name="Lu X."/>
            <person name="Hess W.R."/>
        </authorList>
    </citation>
    <scope>NUCLEOTIDE SEQUENCE [LARGE SCALE GENOMIC DNA]</scope>
    <source>
        <strain evidence="1 2">NIES-593</strain>
    </source>
</reference>
<dbReference type="InterPro" id="IPR030917">
    <property type="entry name" value="Cyanoexo_CrtB_assoc"/>
</dbReference>
<organism evidence="1 2">
    <name type="scientific">Hydrococcus rivularis NIES-593</name>
    <dbReference type="NCBI Taxonomy" id="1921803"/>
    <lineage>
        <taxon>Bacteria</taxon>
        <taxon>Bacillati</taxon>
        <taxon>Cyanobacteriota</taxon>
        <taxon>Cyanophyceae</taxon>
        <taxon>Pleurocapsales</taxon>
        <taxon>Hydrococcaceae</taxon>
        <taxon>Hydrococcus</taxon>
    </lineage>
</organism>
<accession>A0A1U7HF64</accession>
<dbReference type="Proteomes" id="UP000186868">
    <property type="component" value="Unassembled WGS sequence"/>
</dbReference>
<sequence>MAAMNLIKIQKSLSITRMALVLLLIAIVAIGAIPGYLKGQWSWADLPKVTQIERLKNLRDNGLTLPGWKTIEQQQVLVGGNQWSYQKLEREGKNPVELWLMPQDYYKNHPQVEWTDLNGFERWQTDSHKTLNLTDRVSASFFRAWNRKTYAVVQWYAWTGGGNASSLQWFLADQWAQLHRRRAAWVAASLKIQIDPLSSVESTEAFAQSLAQTVRTTLEKEIFHPS</sequence>
<gene>
    <name evidence="1" type="ORF">NIES593_13585</name>
</gene>
<comment type="caution">
    <text evidence="1">The sequence shown here is derived from an EMBL/GenBank/DDBJ whole genome shotgun (WGS) entry which is preliminary data.</text>
</comment>
<evidence type="ECO:0000313" key="1">
    <source>
        <dbReference type="EMBL" id="OKH22223.1"/>
    </source>
</evidence>
<dbReference type="AlphaFoldDB" id="A0A1U7HF64"/>
<dbReference type="OrthoDB" id="462409at2"/>
<evidence type="ECO:0000313" key="2">
    <source>
        <dbReference type="Proteomes" id="UP000186868"/>
    </source>
</evidence>
<name>A0A1U7HF64_9CYAN</name>
<protein>
    <submittedName>
        <fullName evidence="1">Cyanoexosortase B system-associated protein</fullName>
    </submittedName>
</protein>
<proteinExistence type="predicted"/>